<evidence type="ECO:0000256" key="3">
    <source>
        <dbReference type="ARBA" id="ARBA00023015"/>
    </source>
</evidence>
<accession>A0ABY6BES0</accession>
<dbReference type="SMART" id="SM00862">
    <property type="entry name" value="Trans_reg_C"/>
    <property type="match status" value="1"/>
</dbReference>
<feature type="domain" description="OmpR/PhoB-type" evidence="9">
    <location>
        <begin position="124"/>
        <end position="222"/>
    </location>
</feature>
<feature type="domain" description="Response regulatory" evidence="8">
    <location>
        <begin position="2"/>
        <end position="116"/>
    </location>
</feature>
<keyword evidence="4 7" id="KW-0238">DNA-binding</keyword>
<dbReference type="PANTHER" id="PTHR48111:SF71">
    <property type="entry name" value="TRANSCRIPTIONAL REGULATORY PROTEIN PHOP"/>
    <property type="match status" value="1"/>
</dbReference>
<dbReference type="RefSeq" id="WP_261695048.1">
    <property type="nucleotide sequence ID" value="NZ_CP104694.1"/>
</dbReference>
<keyword evidence="5" id="KW-0804">Transcription</keyword>
<gene>
    <name evidence="10" type="ORF">N4264_00075</name>
</gene>
<evidence type="ECO:0000256" key="1">
    <source>
        <dbReference type="ARBA" id="ARBA00022553"/>
    </source>
</evidence>
<evidence type="ECO:0000313" key="10">
    <source>
        <dbReference type="EMBL" id="UXI68086.1"/>
    </source>
</evidence>
<protein>
    <submittedName>
        <fullName evidence="10">Response regulator transcription factor</fullName>
    </submittedName>
</protein>
<sequence length="230" mass="25847">MRVLLVEDEAPLRETLAARLKREGYAVDCAADGDEGLYLGREMPFDVAVIDLGLPKRPGMDLVKALRDDGQRYPILILTARSSWQDKVEGLKAGADDYLVKPFHVEELLARLNALVRRATGWTKPVLECGPVLLDTTAQSITVEGKPVDLTSYEYKVLEYLMLHAGELVSKADLTEHIYQQDFDRDSNVLEVFIGRLRRKLDPEGHLKPIETVRGRGYRFAIPRSDVAAE</sequence>
<evidence type="ECO:0000259" key="9">
    <source>
        <dbReference type="PROSITE" id="PS51755"/>
    </source>
</evidence>
<keyword evidence="3" id="KW-0805">Transcription regulation</keyword>
<dbReference type="InterPro" id="IPR001867">
    <property type="entry name" value="OmpR/PhoB-type_DNA-bd"/>
</dbReference>
<dbReference type="PROSITE" id="PS50110">
    <property type="entry name" value="RESPONSE_REGULATORY"/>
    <property type="match status" value="1"/>
</dbReference>
<evidence type="ECO:0000313" key="11">
    <source>
        <dbReference type="Proteomes" id="UP001064632"/>
    </source>
</evidence>
<reference evidence="10" key="1">
    <citation type="submission" date="2022-09" db="EMBL/GenBank/DDBJ databases">
        <title>Tahibacter sp. nov., isolated from a fresh water.</title>
        <authorList>
            <person name="Baek J.H."/>
            <person name="Lee J.K."/>
            <person name="Kim J.M."/>
            <person name="Jeon C.O."/>
        </authorList>
    </citation>
    <scope>NUCLEOTIDE SEQUENCE</scope>
    <source>
        <strain evidence="10">W38</strain>
    </source>
</reference>
<dbReference type="SUPFAM" id="SSF52172">
    <property type="entry name" value="CheY-like"/>
    <property type="match status" value="1"/>
</dbReference>
<dbReference type="CDD" id="cd00383">
    <property type="entry name" value="trans_reg_C"/>
    <property type="match status" value="1"/>
</dbReference>
<dbReference type="SMART" id="SM00448">
    <property type="entry name" value="REC"/>
    <property type="match status" value="1"/>
</dbReference>
<dbReference type="PROSITE" id="PS51755">
    <property type="entry name" value="OMPR_PHOB"/>
    <property type="match status" value="1"/>
</dbReference>
<dbReference type="InterPro" id="IPR001789">
    <property type="entry name" value="Sig_transdc_resp-reg_receiver"/>
</dbReference>
<name>A0ABY6BES0_9GAMM</name>
<dbReference type="InterPro" id="IPR036388">
    <property type="entry name" value="WH-like_DNA-bd_sf"/>
</dbReference>
<dbReference type="Gene3D" id="1.10.10.10">
    <property type="entry name" value="Winged helix-like DNA-binding domain superfamily/Winged helix DNA-binding domain"/>
    <property type="match status" value="1"/>
</dbReference>
<dbReference type="InterPro" id="IPR039420">
    <property type="entry name" value="WalR-like"/>
</dbReference>
<keyword evidence="2" id="KW-0902">Two-component regulatory system</keyword>
<evidence type="ECO:0000256" key="4">
    <source>
        <dbReference type="ARBA" id="ARBA00023125"/>
    </source>
</evidence>
<feature type="DNA-binding region" description="OmpR/PhoB-type" evidence="7">
    <location>
        <begin position="124"/>
        <end position="222"/>
    </location>
</feature>
<dbReference type="EMBL" id="CP104694">
    <property type="protein sequence ID" value="UXI68086.1"/>
    <property type="molecule type" value="Genomic_DNA"/>
</dbReference>
<dbReference type="PANTHER" id="PTHR48111">
    <property type="entry name" value="REGULATOR OF RPOS"/>
    <property type="match status" value="1"/>
</dbReference>
<organism evidence="10 11">
    <name type="scientific">Tahibacter amnicola</name>
    <dbReference type="NCBI Taxonomy" id="2976241"/>
    <lineage>
        <taxon>Bacteria</taxon>
        <taxon>Pseudomonadati</taxon>
        <taxon>Pseudomonadota</taxon>
        <taxon>Gammaproteobacteria</taxon>
        <taxon>Lysobacterales</taxon>
        <taxon>Rhodanobacteraceae</taxon>
        <taxon>Tahibacter</taxon>
    </lineage>
</organism>
<evidence type="ECO:0000259" key="8">
    <source>
        <dbReference type="PROSITE" id="PS50110"/>
    </source>
</evidence>
<evidence type="ECO:0000256" key="6">
    <source>
        <dbReference type="PROSITE-ProRule" id="PRU00169"/>
    </source>
</evidence>
<proteinExistence type="predicted"/>
<dbReference type="CDD" id="cd19934">
    <property type="entry name" value="REC_OmpR_EcPhoP-like"/>
    <property type="match status" value="1"/>
</dbReference>
<keyword evidence="1 6" id="KW-0597">Phosphoprotein</keyword>
<dbReference type="InterPro" id="IPR011006">
    <property type="entry name" value="CheY-like_superfamily"/>
</dbReference>
<dbReference type="Pfam" id="PF00486">
    <property type="entry name" value="Trans_reg_C"/>
    <property type="match status" value="1"/>
</dbReference>
<dbReference type="Gene3D" id="6.10.250.690">
    <property type="match status" value="1"/>
</dbReference>
<evidence type="ECO:0000256" key="5">
    <source>
        <dbReference type="ARBA" id="ARBA00023163"/>
    </source>
</evidence>
<dbReference type="Pfam" id="PF00072">
    <property type="entry name" value="Response_reg"/>
    <property type="match status" value="1"/>
</dbReference>
<evidence type="ECO:0000256" key="7">
    <source>
        <dbReference type="PROSITE-ProRule" id="PRU01091"/>
    </source>
</evidence>
<dbReference type="Gene3D" id="3.40.50.2300">
    <property type="match status" value="1"/>
</dbReference>
<feature type="modified residue" description="4-aspartylphosphate" evidence="6">
    <location>
        <position position="51"/>
    </location>
</feature>
<dbReference type="Proteomes" id="UP001064632">
    <property type="component" value="Chromosome"/>
</dbReference>
<keyword evidence="11" id="KW-1185">Reference proteome</keyword>
<evidence type="ECO:0000256" key="2">
    <source>
        <dbReference type="ARBA" id="ARBA00023012"/>
    </source>
</evidence>